<dbReference type="Proteomes" id="UP000060787">
    <property type="component" value="Chromosome"/>
</dbReference>
<name>A0A0S2F4W5_LYSAN</name>
<feature type="compositionally biased region" description="Basic and acidic residues" evidence="1">
    <location>
        <begin position="93"/>
        <end position="102"/>
    </location>
</feature>
<dbReference type="PATRIC" id="fig|84531.8.peg.428"/>
<proteinExistence type="predicted"/>
<dbReference type="STRING" id="84531.LA76x_0415"/>
<dbReference type="Pfam" id="PF11994">
    <property type="entry name" value="DUF3489"/>
    <property type="match status" value="1"/>
</dbReference>
<dbReference type="AlphaFoldDB" id="A0A0S2F4W5"/>
<gene>
    <name evidence="2" type="ORF">LA76x_0415</name>
</gene>
<keyword evidence="3" id="KW-1185">Reference proteome</keyword>
<accession>A0A0S2F4W5</accession>
<dbReference type="RefSeq" id="WP_057916359.1">
    <property type="nucleotide sequence ID" value="NZ_CP011129.1"/>
</dbReference>
<dbReference type="KEGG" id="lab:LA76x_0415"/>
<feature type="region of interest" description="Disordered" evidence="1">
    <location>
        <begin position="65"/>
        <end position="84"/>
    </location>
</feature>
<organism evidence="2 3">
    <name type="scientific">Lysobacter antibioticus</name>
    <dbReference type="NCBI Taxonomy" id="84531"/>
    <lineage>
        <taxon>Bacteria</taxon>
        <taxon>Pseudomonadati</taxon>
        <taxon>Pseudomonadota</taxon>
        <taxon>Gammaproteobacteria</taxon>
        <taxon>Lysobacterales</taxon>
        <taxon>Lysobacteraceae</taxon>
        <taxon>Lysobacter</taxon>
    </lineage>
</organism>
<reference evidence="2 3" key="1">
    <citation type="journal article" date="2015" name="BMC Genomics">
        <title>Comparative genomics and metabolic profiling of the genus Lysobacter.</title>
        <authorList>
            <person name="de Bruijn I."/>
            <person name="Cheng X."/>
            <person name="de Jager V."/>
            <person name="Exposito R.G."/>
            <person name="Watrous J."/>
            <person name="Patel N."/>
            <person name="Postma J."/>
            <person name="Dorrestein P.C."/>
            <person name="Kobayashi D."/>
            <person name="Raaijmakers J.M."/>
        </authorList>
    </citation>
    <scope>NUCLEOTIDE SEQUENCE [LARGE SCALE GENOMIC DNA]</scope>
    <source>
        <strain evidence="2 3">76</strain>
    </source>
</reference>
<dbReference type="EMBL" id="CP011129">
    <property type="protein sequence ID" value="ALN78576.1"/>
    <property type="molecule type" value="Genomic_DNA"/>
</dbReference>
<evidence type="ECO:0000313" key="3">
    <source>
        <dbReference type="Proteomes" id="UP000060787"/>
    </source>
</evidence>
<feature type="region of interest" description="Disordered" evidence="1">
    <location>
        <begin position="93"/>
        <end position="142"/>
    </location>
</feature>
<sequence>MTKLTDSQRALILLATQTDGRIENYPKNLGGGARTAVVRGLLREDLIAADGSGYALTAAGYEAVGRTPPQASSDTDADADSEADADIEAEVRADTEADHTDDPTLPAGDEPAQSNTETSEPETAPASDARSAVPAPQKKREQNRVDQVVALLLRPQGVTIKEVMEATNWQQHSVRGFFAGALKKKGYELTSDKNGKEERVYWIKTEARAEAENERTGRSDEAE</sequence>
<feature type="compositionally biased region" description="Acidic residues" evidence="1">
    <location>
        <begin position="75"/>
        <end position="84"/>
    </location>
</feature>
<evidence type="ECO:0000313" key="2">
    <source>
        <dbReference type="EMBL" id="ALN78576.1"/>
    </source>
</evidence>
<protein>
    <recommendedName>
        <fullName evidence="4">DUF3489 domain-containing protein</fullName>
    </recommendedName>
</protein>
<dbReference type="InterPro" id="IPR021880">
    <property type="entry name" value="DUF3489"/>
</dbReference>
<evidence type="ECO:0008006" key="4">
    <source>
        <dbReference type="Google" id="ProtNLM"/>
    </source>
</evidence>
<evidence type="ECO:0000256" key="1">
    <source>
        <dbReference type="SAM" id="MobiDB-lite"/>
    </source>
</evidence>